<name>A0A5D0R831_9RHOB</name>
<organism evidence="1 2">
    <name type="scientific">Maritimibacter fusiformis</name>
    <dbReference type="NCBI Taxonomy" id="2603819"/>
    <lineage>
        <taxon>Bacteria</taxon>
        <taxon>Pseudomonadati</taxon>
        <taxon>Pseudomonadota</taxon>
        <taxon>Alphaproteobacteria</taxon>
        <taxon>Rhodobacterales</taxon>
        <taxon>Roseobacteraceae</taxon>
        <taxon>Maritimibacter</taxon>
    </lineage>
</organism>
<dbReference type="EMBL" id="VSIY01000015">
    <property type="protein sequence ID" value="TYB77662.1"/>
    <property type="molecule type" value="Genomic_DNA"/>
</dbReference>
<comment type="caution">
    <text evidence="1">The sequence shown here is derived from an EMBL/GenBank/DDBJ whole genome shotgun (WGS) entry which is preliminary data.</text>
</comment>
<evidence type="ECO:0000313" key="1">
    <source>
        <dbReference type="EMBL" id="TYB77662.1"/>
    </source>
</evidence>
<sequence>MTEDLREIAAYELPYRRKAELKEFTYDSGMKILRLVLREGHRITQVELDADTAAALADAMGDWARAQG</sequence>
<dbReference type="Proteomes" id="UP000322080">
    <property type="component" value="Unassembled WGS sequence"/>
</dbReference>
<dbReference type="AlphaFoldDB" id="A0A5D0R831"/>
<keyword evidence="2" id="KW-1185">Reference proteome</keyword>
<dbReference type="InterPro" id="IPR054240">
    <property type="entry name" value="DUF6967"/>
</dbReference>
<protein>
    <submittedName>
        <fullName evidence="1">Uncharacterized protein</fullName>
    </submittedName>
</protein>
<accession>A0A5D0R831</accession>
<evidence type="ECO:0000313" key="2">
    <source>
        <dbReference type="Proteomes" id="UP000322080"/>
    </source>
</evidence>
<dbReference type="RefSeq" id="WP_148379644.1">
    <property type="nucleotide sequence ID" value="NZ_VSIY01000015.1"/>
</dbReference>
<proteinExistence type="predicted"/>
<dbReference type="Pfam" id="PF22295">
    <property type="entry name" value="DUF6967"/>
    <property type="match status" value="1"/>
</dbReference>
<reference evidence="1 2" key="1">
    <citation type="submission" date="2019-08" db="EMBL/GenBank/DDBJ databases">
        <title>Identification of a novel species of the genus Boseongicola.</title>
        <authorList>
            <person name="Zhang X.-Q."/>
        </authorList>
    </citation>
    <scope>NUCLEOTIDE SEQUENCE [LARGE SCALE GENOMIC DNA]</scope>
    <source>
        <strain evidence="1 2">HY14</strain>
    </source>
</reference>
<gene>
    <name evidence="1" type="ORF">FVF75_15500</name>
</gene>